<dbReference type="Proteomes" id="UP000785679">
    <property type="component" value="Unassembled WGS sequence"/>
</dbReference>
<comment type="caution">
    <text evidence="2">The sequence shown here is derived from an EMBL/GenBank/DDBJ whole genome shotgun (WGS) entry which is preliminary data.</text>
</comment>
<name>A0A8J8NZL2_HALGN</name>
<dbReference type="PANTHER" id="PTHR10026">
    <property type="entry name" value="CYCLIN"/>
    <property type="match status" value="1"/>
</dbReference>
<evidence type="ECO:0000313" key="3">
    <source>
        <dbReference type="Proteomes" id="UP000785679"/>
    </source>
</evidence>
<dbReference type="InterPro" id="IPR036915">
    <property type="entry name" value="Cyclin-like_sf"/>
</dbReference>
<evidence type="ECO:0000259" key="1">
    <source>
        <dbReference type="Pfam" id="PF00134"/>
    </source>
</evidence>
<keyword evidence="3" id="KW-1185">Reference proteome</keyword>
<feature type="domain" description="Cyclin N-terminal" evidence="1">
    <location>
        <begin position="77"/>
        <end position="167"/>
    </location>
</feature>
<organism evidence="2 3">
    <name type="scientific">Halteria grandinella</name>
    <dbReference type="NCBI Taxonomy" id="5974"/>
    <lineage>
        <taxon>Eukaryota</taxon>
        <taxon>Sar</taxon>
        <taxon>Alveolata</taxon>
        <taxon>Ciliophora</taxon>
        <taxon>Intramacronucleata</taxon>
        <taxon>Spirotrichea</taxon>
        <taxon>Stichotrichia</taxon>
        <taxon>Sporadotrichida</taxon>
        <taxon>Halteriidae</taxon>
        <taxon>Halteria</taxon>
    </lineage>
</organism>
<gene>
    <name evidence="2" type="ORF">FGO68_gene4723</name>
</gene>
<dbReference type="InterPro" id="IPR043198">
    <property type="entry name" value="Cyclin/Ssn8"/>
</dbReference>
<reference evidence="2" key="1">
    <citation type="submission" date="2019-06" db="EMBL/GenBank/DDBJ databases">
        <authorList>
            <person name="Zheng W."/>
        </authorList>
    </citation>
    <scope>NUCLEOTIDE SEQUENCE</scope>
    <source>
        <strain evidence="2">QDHG01</strain>
    </source>
</reference>
<protein>
    <recommendedName>
        <fullName evidence="1">Cyclin N-terminal domain-containing protein</fullName>
    </recommendedName>
</protein>
<dbReference type="CDD" id="cd20524">
    <property type="entry name" value="CYCLIN_CCNH_rpt1"/>
    <property type="match status" value="1"/>
</dbReference>
<dbReference type="AlphaFoldDB" id="A0A8J8NZL2"/>
<dbReference type="GO" id="GO:0016538">
    <property type="term" value="F:cyclin-dependent protein serine/threonine kinase regulator activity"/>
    <property type="evidence" value="ECO:0007669"/>
    <property type="project" value="InterPro"/>
</dbReference>
<dbReference type="InterPro" id="IPR006671">
    <property type="entry name" value="Cyclin_N"/>
</dbReference>
<accession>A0A8J8NZL2</accession>
<sequence>MADFSSSTQLENWTINSLDAFRKRAQTTQENIKKIIDKYTHKAKQEETPIYKSMPYKIQQELLDFCIHNMYYTYGLKRLRLSPKVLGTALTYFRRFYLDRSIFEFDPIPMMFGCIYLATKIEEIQFCEMSSSNVEAFCKAVNEDKYCTVEALTSLEVFLLKALKFELIVYTPFQLLDLMRDTLLTHLPSLDPKLFSDYYTAHLLKSFQIEHIFFTYTPSQIALACTDLALSEMSSKGELAAAADIVGLFPDLDLRVWDREAEVKKHLSSYVAARSENVQAIRKKLAYFHQMHPEFKGQTMSEREKRESKLVLGEFAEEEEAVVAAEKVSESVAATQFEQPQVTVNQSSRKRKLSEIMKAEEGVIAQDNGVIIEPQETKYRRLNEDDRQPQQ</sequence>
<dbReference type="GO" id="GO:0006357">
    <property type="term" value="P:regulation of transcription by RNA polymerase II"/>
    <property type="evidence" value="ECO:0007669"/>
    <property type="project" value="InterPro"/>
</dbReference>
<dbReference type="OrthoDB" id="361474at2759"/>
<evidence type="ECO:0000313" key="2">
    <source>
        <dbReference type="EMBL" id="TNV85132.1"/>
    </source>
</evidence>
<dbReference type="SUPFAM" id="SSF47954">
    <property type="entry name" value="Cyclin-like"/>
    <property type="match status" value="1"/>
</dbReference>
<proteinExistence type="predicted"/>
<dbReference type="Gene3D" id="1.10.472.10">
    <property type="entry name" value="Cyclin-like"/>
    <property type="match status" value="2"/>
</dbReference>
<dbReference type="EMBL" id="RRYP01002115">
    <property type="protein sequence ID" value="TNV85132.1"/>
    <property type="molecule type" value="Genomic_DNA"/>
</dbReference>
<dbReference type="Pfam" id="PF00134">
    <property type="entry name" value="Cyclin_N"/>
    <property type="match status" value="1"/>
</dbReference>